<evidence type="ECO:0000256" key="6">
    <source>
        <dbReference type="ARBA" id="ARBA00023211"/>
    </source>
</evidence>
<dbReference type="InterPro" id="IPR045121">
    <property type="entry name" value="CoAse"/>
</dbReference>
<name>A0A4Q0YPI7_9GAMM</name>
<sequence length="158" mass="17668">MVPIVERDDELFLILTRRASHLKHHPGQISFPGGKVDPEDIDAFSTAVREMEEEIGVTTSRDDMLGSLPALPTITGYHVTPILSFVDSSYIASINEQEVDCLFELPLGLILDKSSWNSQQIRFNGKSYNIDAIHFEGHLIWGVTAQILRAFIAQLGFK</sequence>
<dbReference type="PANTHER" id="PTHR12992">
    <property type="entry name" value="NUDIX HYDROLASE"/>
    <property type="match status" value="1"/>
</dbReference>
<evidence type="ECO:0000313" key="8">
    <source>
        <dbReference type="EMBL" id="RXJ72435.1"/>
    </source>
</evidence>
<reference evidence="8 9" key="1">
    <citation type="submission" date="2017-10" db="EMBL/GenBank/DDBJ databases">
        <title>Nyctiphanis sp. nov., isolated from the stomach of the euphausiid Nyctiphanes simplex (Hansen, 1911) in the Gulf of California.</title>
        <authorList>
            <person name="Gomez-Gil B."/>
            <person name="Aguilar-Mendez M."/>
            <person name="Lopez-Cortes A."/>
            <person name="Gomez-Gutierrez J."/>
            <person name="Roque A."/>
            <person name="Lang E."/>
            <person name="Gonzalez-Castillo A."/>
        </authorList>
    </citation>
    <scope>NUCLEOTIDE SEQUENCE [LARGE SCALE GENOMIC DNA]</scope>
    <source>
        <strain evidence="8 9">CAIM 600</strain>
    </source>
</reference>
<keyword evidence="4" id="KW-0378">Hydrolase</keyword>
<dbReference type="CDD" id="cd03426">
    <property type="entry name" value="NUDIX_CoAse_Nudt7"/>
    <property type="match status" value="1"/>
</dbReference>
<evidence type="ECO:0000313" key="9">
    <source>
        <dbReference type="Proteomes" id="UP000290287"/>
    </source>
</evidence>
<proteinExistence type="predicted"/>
<dbReference type="InterPro" id="IPR015797">
    <property type="entry name" value="NUDIX_hydrolase-like_dom_sf"/>
</dbReference>
<keyword evidence="9" id="KW-1185">Reference proteome</keyword>
<protein>
    <submittedName>
        <fullName evidence="8">CoA pyrophosphatase</fullName>
    </submittedName>
</protein>
<keyword evidence="5" id="KW-0460">Magnesium</keyword>
<dbReference type="EMBL" id="PEIB01000021">
    <property type="protein sequence ID" value="RXJ72435.1"/>
    <property type="molecule type" value="Genomic_DNA"/>
</dbReference>
<comment type="cofactor">
    <cofactor evidence="1">
        <name>Mn(2+)</name>
        <dbReference type="ChEBI" id="CHEBI:29035"/>
    </cofactor>
</comment>
<comment type="caution">
    <text evidence="8">The sequence shown here is derived from an EMBL/GenBank/DDBJ whole genome shotgun (WGS) entry which is preliminary data.</text>
</comment>
<dbReference type="Proteomes" id="UP000290287">
    <property type="component" value="Unassembled WGS sequence"/>
</dbReference>
<dbReference type="NCBIfam" id="NF007980">
    <property type="entry name" value="PRK10707.1"/>
    <property type="match status" value="1"/>
</dbReference>
<organism evidence="8 9">
    <name type="scientific">Veronia nyctiphanis</name>
    <dbReference type="NCBI Taxonomy" id="1278244"/>
    <lineage>
        <taxon>Bacteria</taxon>
        <taxon>Pseudomonadati</taxon>
        <taxon>Pseudomonadota</taxon>
        <taxon>Gammaproteobacteria</taxon>
        <taxon>Vibrionales</taxon>
        <taxon>Vibrionaceae</taxon>
        <taxon>Veronia</taxon>
    </lineage>
</organism>
<dbReference type="PROSITE" id="PS51462">
    <property type="entry name" value="NUDIX"/>
    <property type="match status" value="1"/>
</dbReference>
<dbReference type="OrthoDB" id="9802805at2"/>
<keyword evidence="3" id="KW-0479">Metal-binding</keyword>
<feature type="domain" description="Nudix hydrolase" evidence="7">
    <location>
        <begin position="1"/>
        <end position="134"/>
    </location>
</feature>
<dbReference type="SUPFAM" id="SSF55811">
    <property type="entry name" value="Nudix"/>
    <property type="match status" value="1"/>
</dbReference>
<evidence type="ECO:0000256" key="5">
    <source>
        <dbReference type="ARBA" id="ARBA00022842"/>
    </source>
</evidence>
<dbReference type="AlphaFoldDB" id="A0A4Q0YPI7"/>
<evidence type="ECO:0000256" key="1">
    <source>
        <dbReference type="ARBA" id="ARBA00001936"/>
    </source>
</evidence>
<evidence type="ECO:0000259" key="7">
    <source>
        <dbReference type="PROSITE" id="PS51462"/>
    </source>
</evidence>
<evidence type="ECO:0000256" key="4">
    <source>
        <dbReference type="ARBA" id="ARBA00022801"/>
    </source>
</evidence>
<keyword evidence="6" id="KW-0464">Manganese</keyword>
<evidence type="ECO:0000256" key="3">
    <source>
        <dbReference type="ARBA" id="ARBA00022723"/>
    </source>
</evidence>
<comment type="cofactor">
    <cofactor evidence="2">
        <name>Mg(2+)</name>
        <dbReference type="ChEBI" id="CHEBI:18420"/>
    </cofactor>
</comment>
<gene>
    <name evidence="8" type="ORF">CS022_15825</name>
</gene>
<dbReference type="GO" id="GO:0046872">
    <property type="term" value="F:metal ion binding"/>
    <property type="evidence" value="ECO:0007669"/>
    <property type="project" value="UniProtKB-KW"/>
</dbReference>
<accession>A0A4Q0YPI7</accession>
<dbReference type="InterPro" id="IPR000086">
    <property type="entry name" value="NUDIX_hydrolase_dom"/>
</dbReference>
<dbReference type="PANTHER" id="PTHR12992:SF11">
    <property type="entry name" value="MITOCHONDRIAL COENZYME A DIPHOSPHATASE NUDT8"/>
    <property type="match status" value="1"/>
</dbReference>
<evidence type="ECO:0000256" key="2">
    <source>
        <dbReference type="ARBA" id="ARBA00001946"/>
    </source>
</evidence>
<dbReference type="GO" id="GO:0010945">
    <property type="term" value="F:coenzyme A diphosphatase activity"/>
    <property type="evidence" value="ECO:0007669"/>
    <property type="project" value="InterPro"/>
</dbReference>
<dbReference type="Gene3D" id="3.90.79.10">
    <property type="entry name" value="Nucleoside Triphosphate Pyrophosphohydrolase"/>
    <property type="match status" value="1"/>
</dbReference>
<dbReference type="Pfam" id="PF00293">
    <property type="entry name" value="NUDIX"/>
    <property type="match status" value="1"/>
</dbReference>